<protein>
    <submittedName>
        <fullName evidence="1">Uncharacterized protein</fullName>
    </submittedName>
</protein>
<gene>
    <name evidence="1" type="ORF">KsCSTR_31340</name>
</gene>
<evidence type="ECO:0000313" key="1">
    <source>
        <dbReference type="EMBL" id="QII12513.1"/>
    </source>
</evidence>
<name>A0A6G7GT64_KUEST</name>
<organism evidence="1 2">
    <name type="scientific">Kuenenia stuttgartiensis</name>
    <dbReference type="NCBI Taxonomy" id="174633"/>
    <lineage>
        <taxon>Bacteria</taxon>
        <taxon>Pseudomonadati</taxon>
        <taxon>Planctomycetota</taxon>
        <taxon>Candidatus Brocadiia</taxon>
        <taxon>Candidatus Brocadiales</taxon>
        <taxon>Candidatus Brocadiaceae</taxon>
        <taxon>Candidatus Kuenenia</taxon>
    </lineage>
</organism>
<reference evidence="1 2" key="1">
    <citation type="submission" date="2020-02" db="EMBL/GenBank/DDBJ databases">
        <title>Newly sequenced genome of strain CSTR1 showed variability in Candidatus Kuenenia stuttgartiensis genomes.</title>
        <authorList>
            <person name="Ding C."/>
            <person name="Adrian L."/>
        </authorList>
    </citation>
    <scope>NUCLEOTIDE SEQUENCE [LARGE SCALE GENOMIC DNA]</scope>
    <source>
        <strain evidence="1 2">CSTR1</strain>
    </source>
</reference>
<proteinExistence type="predicted"/>
<sequence>MITINEHTRPNVDKPEPNEHEILKMRSFRNSNPCLSGCICG</sequence>
<dbReference type="AlphaFoldDB" id="A0A6G7GT64"/>
<accession>A0A6G7GT64</accession>
<dbReference type="EMBL" id="CP049055">
    <property type="protein sequence ID" value="QII12513.1"/>
    <property type="molecule type" value="Genomic_DNA"/>
</dbReference>
<dbReference type="Proteomes" id="UP000501926">
    <property type="component" value="Chromosome"/>
</dbReference>
<evidence type="ECO:0000313" key="2">
    <source>
        <dbReference type="Proteomes" id="UP000501926"/>
    </source>
</evidence>